<proteinExistence type="predicted"/>
<keyword evidence="2" id="KW-1185">Reference proteome</keyword>
<reference evidence="1" key="2">
    <citation type="submission" date="2024-10" db="UniProtKB">
        <authorList>
            <consortium name="EnsemblProtists"/>
        </authorList>
    </citation>
    <scope>IDENTIFICATION</scope>
</reference>
<dbReference type="GeneID" id="17265627"/>
<dbReference type="AlphaFoldDB" id="A0A0D3J8U9"/>
<name>A0A0D3J8U9_EMIH1</name>
<dbReference type="EnsemblProtists" id="EOD19934">
    <property type="protein sequence ID" value="EOD19934"/>
    <property type="gene ID" value="EMIHUDRAFT_208650"/>
</dbReference>
<protein>
    <submittedName>
        <fullName evidence="1">Uncharacterized protein</fullName>
    </submittedName>
</protein>
<evidence type="ECO:0000313" key="1">
    <source>
        <dbReference type="EnsemblProtists" id="EOD19934"/>
    </source>
</evidence>
<dbReference type="HOGENOM" id="CLU_083759_0_0_1"/>
<sequence length="286" mass="30664">MDGPMELGELHRTIQLRSPSLNALSLRRLLLLPQQQSAAALIRKLMTSSTAGGIRAATAGSGRGIHCEHTWCSCEYHVRATKNRTRSAATSPSVAQAEATLREPFTDPQAQRWRAKLRELAAAINASASLCGGCAAGGMAVLQSQIPDLSLGTIDTPLADQQFLLARLARIGASNATAARAELRDLLSWTAPAPGALYDQLGLSPRNARLDTGAGPEADPQYVCTPPCGECGAGDGDPQRLAWMRWAQVYGDAPLTLRYADLSSDAQYTTDTRDDQLAWTFWNIFG</sequence>
<dbReference type="PaxDb" id="2903-EOD19934"/>
<evidence type="ECO:0000313" key="2">
    <source>
        <dbReference type="Proteomes" id="UP000013827"/>
    </source>
</evidence>
<reference evidence="2" key="1">
    <citation type="journal article" date="2013" name="Nature">
        <title>Pan genome of the phytoplankton Emiliania underpins its global distribution.</title>
        <authorList>
            <person name="Read B.A."/>
            <person name="Kegel J."/>
            <person name="Klute M.J."/>
            <person name="Kuo A."/>
            <person name="Lefebvre S.C."/>
            <person name="Maumus F."/>
            <person name="Mayer C."/>
            <person name="Miller J."/>
            <person name="Monier A."/>
            <person name="Salamov A."/>
            <person name="Young J."/>
            <person name="Aguilar M."/>
            <person name="Claverie J.M."/>
            <person name="Frickenhaus S."/>
            <person name="Gonzalez K."/>
            <person name="Herman E.K."/>
            <person name="Lin Y.C."/>
            <person name="Napier J."/>
            <person name="Ogata H."/>
            <person name="Sarno A.F."/>
            <person name="Shmutz J."/>
            <person name="Schroeder D."/>
            <person name="de Vargas C."/>
            <person name="Verret F."/>
            <person name="von Dassow P."/>
            <person name="Valentin K."/>
            <person name="Van de Peer Y."/>
            <person name="Wheeler G."/>
            <person name="Dacks J.B."/>
            <person name="Delwiche C.F."/>
            <person name="Dyhrman S.T."/>
            <person name="Glockner G."/>
            <person name="John U."/>
            <person name="Richards T."/>
            <person name="Worden A.Z."/>
            <person name="Zhang X."/>
            <person name="Grigoriev I.V."/>
            <person name="Allen A.E."/>
            <person name="Bidle K."/>
            <person name="Borodovsky M."/>
            <person name="Bowler C."/>
            <person name="Brownlee C."/>
            <person name="Cock J.M."/>
            <person name="Elias M."/>
            <person name="Gladyshev V.N."/>
            <person name="Groth M."/>
            <person name="Guda C."/>
            <person name="Hadaegh A."/>
            <person name="Iglesias-Rodriguez M.D."/>
            <person name="Jenkins J."/>
            <person name="Jones B.M."/>
            <person name="Lawson T."/>
            <person name="Leese F."/>
            <person name="Lindquist E."/>
            <person name="Lobanov A."/>
            <person name="Lomsadze A."/>
            <person name="Malik S.B."/>
            <person name="Marsh M.E."/>
            <person name="Mackinder L."/>
            <person name="Mock T."/>
            <person name="Mueller-Roeber B."/>
            <person name="Pagarete A."/>
            <person name="Parker M."/>
            <person name="Probert I."/>
            <person name="Quesneville H."/>
            <person name="Raines C."/>
            <person name="Rensing S.A."/>
            <person name="Riano-Pachon D.M."/>
            <person name="Richier S."/>
            <person name="Rokitta S."/>
            <person name="Shiraiwa Y."/>
            <person name="Soanes D.M."/>
            <person name="van der Giezen M."/>
            <person name="Wahlund T.M."/>
            <person name="Williams B."/>
            <person name="Wilson W."/>
            <person name="Wolfe G."/>
            <person name="Wurch L.L."/>
        </authorList>
    </citation>
    <scope>NUCLEOTIDE SEQUENCE</scope>
</reference>
<dbReference type="KEGG" id="ehx:EMIHUDRAFT_208650"/>
<dbReference type="RefSeq" id="XP_005772363.1">
    <property type="nucleotide sequence ID" value="XM_005772306.1"/>
</dbReference>
<organism evidence="1 2">
    <name type="scientific">Emiliania huxleyi (strain CCMP1516)</name>
    <dbReference type="NCBI Taxonomy" id="280463"/>
    <lineage>
        <taxon>Eukaryota</taxon>
        <taxon>Haptista</taxon>
        <taxon>Haptophyta</taxon>
        <taxon>Prymnesiophyceae</taxon>
        <taxon>Isochrysidales</taxon>
        <taxon>Noelaerhabdaceae</taxon>
        <taxon>Emiliania</taxon>
    </lineage>
</organism>
<dbReference type="Proteomes" id="UP000013827">
    <property type="component" value="Unassembled WGS sequence"/>
</dbReference>
<accession>A0A0D3J8U9</accession>